<proteinExistence type="predicted"/>
<protein>
    <submittedName>
        <fullName evidence="2">Uncharacterized protein</fullName>
    </submittedName>
</protein>
<feature type="transmembrane region" description="Helical" evidence="1">
    <location>
        <begin position="142"/>
        <end position="159"/>
    </location>
</feature>
<evidence type="ECO:0000256" key="1">
    <source>
        <dbReference type="SAM" id="Phobius"/>
    </source>
</evidence>
<dbReference type="Proteomes" id="UP000032305">
    <property type="component" value="Unassembled WGS sequence"/>
</dbReference>
<dbReference type="AlphaFoldDB" id="A0A0A1WBB0"/>
<dbReference type="EMBL" id="BBPI01000098">
    <property type="protein sequence ID" value="GAM02745.1"/>
    <property type="molecule type" value="Genomic_DNA"/>
</dbReference>
<accession>A0A0A1WBB0</accession>
<evidence type="ECO:0000313" key="3">
    <source>
        <dbReference type="Proteomes" id="UP000032305"/>
    </source>
</evidence>
<sequence>MADEEWEEGGDAAAEAFEQVRVAVEQQRGELALMRRAIEGLAAERASIDVPDYSETLGHVVQGLDGINGRLDQVTTAIVKSPALAMTPAQVSAQINRAAADLRSADHAALATATDEMKQQGRELRTVVQSALTARDQKDRQLWFGLSGLLIGILLWSFLPGMVAREIAPASWQWPERMATRALAEATPWDAGQHLMASASPASWEAIVAADRLLRDNREKIEGCRQAARKADQPVRCTIQVGVKR</sequence>
<dbReference type="OrthoDB" id="7277275at2"/>
<keyword evidence="1" id="KW-0472">Membrane</keyword>
<keyword evidence="1" id="KW-1133">Transmembrane helix</keyword>
<reference evidence="2 3" key="1">
    <citation type="submission" date="2014-11" db="EMBL/GenBank/DDBJ databases">
        <title>Whole genome shotgun sequence of Sphingomonas parapaucimobilis NBRC 15100.</title>
        <authorList>
            <person name="Katano-Makiyama Y."/>
            <person name="Hosoyama A."/>
            <person name="Hashimoto M."/>
            <person name="Hosoyama Y."/>
            <person name="Noguchi M."/>
            <person name="Numata M."/>
            <person name="Tsuchikane K."/>
            <person name="Hirakata S."/>
            <person name="Uohara A."/>
            <person name="Shimodaira J."/>
            <person name="Ohji S."/>
            <person name="Ichikawa N."/>
            <person name="Kimura A."/>
            <person name="Yamazoe A."/>
            <person name="Fujita N."/>
        </authorList>
    </citation>
    <scope>NUCLEOTIDE SEQUENCE [LARGE SCALE GENOMIC DNA]</scope>
    <source>
        <strain evidence="2 3">NBRC 15100</strain>
    </source>
</reference>
<dbReference type="RefSeq" id="WP_010339209.1">
    <property type="nucleotide sequence ID" value="NZ_BBPI01000098.1"/>
</dbReference>
<evidence type="ECO:0000313" key="2">
    <source>
        <dbReference type="EMBL" id="GAM02745.1"/>
    </source>
</evidence>
<comment type="caution">
    <text evidence="2">The sequence shown here is derived from an EMBL/GenBank/DDBJ whole genome shotgun (WGS) entry which is preliminary data.</text>
</comment>
<keyword evidence="1" id="KW-0812">Transmembrane</keyword>
<gene>
    <name evidence="2" type="ORF">SP5_098_00210</name>
</gene>
<dbReference type="Pfam" id="PF19613">
    <property type="entry name" value="DUF6118"/>
    <property type="match status" value="1"/>
</dbReference>
<dbReference type="InterPro" id="IPR046121">
    <property type="entry name" value="DUF6118"/>
</dbReference>
<keyword evidence="3" id="KW-1185">Reference proteome</keyword>
<dbReference type="eggNOG" id="ENOG5032ZSD">
    <property type="taxonomic scope" value="Bacteria"/>
</dbReference>
<organism evidence="2 3">
    <name type="scientific">Sphingomonas parapaucimobilis NBRC 15100</name>
    <dbReference type="NCBI Taxonomy" id="1219049"/>
    <lineage>
        <taxon>Bacteria</taxon>
        <taxon>Pseudomonadati</taxon>
        <taxon>Pseudomonadota</taxon>
        <taxon>Alphaproteobacteria</taxon>
        <taxon>Sphingomonadales</taxon>
        <taxon>Sphingomonadaceae</taxon>
        <taxon>Sphingomonas</taxon>
    </lineage>
</organism>
<name>A0A0A1WBB0_9SPHN</name>